<keyword evidence="1" id="KW-1133">Transmembrane helix</keyword>
<dbReference type="EMBL" id="GHWJ01010852">
    <property type="protein sequence ID" value="NOV43589.1"/>
    <property type="molecule type" value="Transcribed_RNA"/>
</dbReference>
<feature type="transmembrane region" description="Helical" evidence="1">
    <location>
        <begin position="45"/>
        <end position="63"/>
    </location>
</feature>
<accession>A0A6M2DBV7</accession>
<evidence type="ECO:0000256" key="1">
    <source>
        <dbReference type="SAM" id="Phobius"/>
    </source>
</evidence>
<keyword evidence="1" id="KW-0812">Transmembrane</keyword>
<name>A0A6M2DBV7_RHIMP</name>
<evidence type="ECO:0000313" key="2">
    <source>
        <dbReference type="EMBL" id="NOV43589.1"/>
    </source>
</evidence>
<protein>
    <submittedName>
        <fullName evidence="2">Uncharacterized protein</fullName>
    </submittedName>
</protein>
<reference evidence="2" key="1">
    <citation type="submission" date="2019-09" db="EMBL/GenBank/DDBJ databases">
        <title>Organ-specific transcriptomic study of the physiology of the cattle tick, Rhipicephalus microplus.</title>
        <authorList>
            <person name="Tirloni L."/>
            <person name="Braz G."/>
            <person name="Gandara A.C.P."/>
            <person name="Sabadin G.A."/>
            <person name="da Silva R.M."/>
            <person name="Guizzo M.G."/>
            <person name="Machado J.A."/>
            <person name="Costa E.P."/>
            <person name="Gomes H.F."/>
            <person name="Moraes J."/>
            <person name="Mota M.B.S."/>
            <person name="Mesquita R.D."/>
            <person name="Alvarenga P.H."/>
            <person name="Alves F."/>
            <person name="Seixas A."/>
            <person name="da Fonseca R.N."/>
            <person name="Fogaca A."/>
            <person name="Logullo C."/>
            <person name="Tanaka A."/>
            <person name="Daffre S."/>
            <person name="Termignoni C."/>
            <person name="Vaz I.S.Jr."/>
            <person name="Oliveira P.L."/>
            <person name="Ribeiro J.M."/>
        </authorList>
    </citation>
    <scope>NUCLEOTIDE SEQUENCE</scope>
    <source>
        <strain evidence="2">Porto Alegre</strain>
    </source>
</reference>
<dbReference type="AlphaFoldDB" id="A0A6M2DBV7"/>
<keyword evidence="1" id="KW-0472">Membrane</keyword>
<proteinExistence type="predicted"/>
<sequence length="69" mass="7910">MPLLLPAYVSHMASLLCAYCVLIVDALNLFILSCGEKWELLRTRAVSCTLFFILVFTFPRFAYSKCTQR</sequence>
<feature type="transmembrane region" description="Helical" evidence="1">
    <location>
        <begin position="12"/>
        <end position="33"/>
    </location>
</feature>
<organism evidence="2">
    <name type="scientific">Rhipicephalus microplus</name>
    <name type="common">Cattle tick</name>
    <name type="synonym">Boophilus microplus</name>
    <dbReference type="NCBI Taxonomy" id="6941"/>
    <lineage>
        <taxon>Eukaryota</taxon>
        <taxon>Metazoa</taxon>
        <taxon>Ecdysozoa</taxon>
        <taxon>Arthropoda</taxon>
        <taxon>Chelicerata</taxon>
        <taxon>Arachnida</taxon>
        <taxon>Acari</taxon>
        <taxon>Parasitiformes</taxon>
        <taxon>Ixodida</taxon>
        <taxon>Ixodoidea</taxon>
        <taxon>Ixodidae</taxon>
        <taxon>Rhipicephalinae</taxon>
        <taxon>Rhipicephalus</taxon>
        <taxon>Boophilus</taxon>
    </lineage>
</organism>